<reference evidence="1" key="1">
    <citation type="journal article" date="2020" name="Nature">
        <title>Giant virus diversity and host interactions through global metagenomics.</title>
        <authorList>
            <person name="Schulz F."/>
            <person name="Roux S."/>
            <person name="Paez-Espino D."/>
            <person name="Jungbluth S."/>
            <person name="Walsh D.A."/>
            <person name="Denef V.J."/>
            <person name="McMahon K.D."/>
            <person name="Konstantinidis K.T."/>
            <person name="Eloe-Fadrosh E.A."/>
            <person name="Kyrpides N.C."/>
            <person name="Woyke T."/>
        </authorList>
    </citation>
    <scope>NUCLEOTIDE SEQUENCE</scope>
    <source>
        <strain evidence="1">GVMAG-M-3300023174-102</strain>
    </source>
</reference>
<proteinExistence type="predicted"/>
<protein>
    <submittedName>
        <fullName evidence="1">Uncharacterized protein</fullName>
    </submittedName>
</protein>
<dbReference type="AlphaFoldDB" id="A0A6C0CYR3"/>
<sequence>MSAGGLSYSGLINYGKATLPSVDSWGTNMNILRDPPKSIHTRRIDKVGQTSDITEMIDESGNRACEAINVYARGINPFVSVSYSNEGNNGGQRTSGLKVGGQVQAKLPYTVIKDGAFRPPVLLQEDTVPLSRLPRVWTTAYTNPEFPDFSKKMKTCGTDKETKEVRNEVIKTFIRPTAVYQMETPIAEPFEVKYVIQPTINRTVTSGLRSLDYSSQEVKTPTKEINTDVQHVFANSNLSNVRHVDNTTVDTVKYIQDTNAHSVSTNLGAANAHHTPIDEILDLGDIRTKDLRNVSYVTPVSGNKQTEYIHKNIELDRNLPEHMARTNIMKNIHKQNTYDNSINLERNTPLTHYAVNPTGKGENNISSRNYSLQQKIQPGGYAVPGQMPMLNRMQEVNEQYESDKARMSRLVLSQAQSRFLR</sequence>
<organism evidence="1">
    <name type="scientific">viral metagenome</name>
    <dbReference type="NCBI Taxonomy" id="1070528"/>
    <lineage>
        <taxon>unclassified sequences</taxon>
        <taxon>metagenomes</taxon>
        <taxon>organismal metagenomes</taxon>
    </lineage>
</organism>
<accession>A0A6C0CYR3</accession>
<dbReference type="EMBL" id="MN739512">
    <property type="protein sequence ID" value="QHT09461.1"/>
    <property type="molecule type" value="Genomic_DNA"/>
</dbReference>
<name>A0A6C0CYR3_9ZZZZ</name>
<evidence type="ECO:0000313" key="1">
    <source>
        <dbReference type="EMBL" id="QHT09461.1"/>
    </source>
</evidence>